<keyword evidence="2" id="KW-0732">Signal</keyword>
<dbReference type="Proteomes" id="UP001648503">
    <property type="component" value="Unassembled WGS sequence"/>
</dbReference>
<dbReference type="PANTHER" id="PTHR32060:SF22">
    <property type="entry name" value="CARBOXYL-TERMINAL-PROCESSING PEPTIDASE 3, CHLOROPLASTIC"/>
    <property type="match status" value="1"/>
</dbReference>
<accession>A0ABQ8EWP5</accession>
<evidence type="ECO:0000313" key="5">
    <source>
        <dbReference type="Proteomes" id="UP001648503"/>
    </source>
</evidence>
<feature type="region of interest" description="Disordered" evidence="1">
    <location>
        <begin position="271"/>
        <end position="327"/>
    </location>
</feature>
<evidence type="ECO:0000259" key="3">
    <source>
        <dbReference type="Pfam" id="PF03572"/>
    </source>
</evidence>
<dbReference type="InterPro" id="IPR005151">
    <property type="entry name" value="Tail-specific_protease"/>
</dbReference>
<reference evidence="4 5" key="1">
    <citation type="submission" date="2021-02" db="EMBL/GenBank/DDBJ databases">
        <title>Variation within the Batrachochytrium salamandrivorans European outbreak.</title>
        <authorList>
            <person name="Kelly M."/>
            <person name="Pasmans F."/>
            <person name="Shea T.P."/>
            <person name="Munoz J.F."/>
            <person name="Carranza S."/>
            <person name="Cuomo C.A."/>
            <person name="Martel A."/>
        </authorList>
    </citation>
    <scope>NUCLEOTIDE SEQUENCE [LARGE SCALE GENOMIC DNA]</scope>
    <source>
        <strain evidence="4 5">AMFP18/2</strain>
    </source>
</reference>
<dbReference type="EMBL" id="JAFCIX010000574">
    <property type="protein sequence ID" value="KAH6586408.1"/>
    <property type="molecule type" value="Genomic_DNA"/>
</dbReference>
<organism evidence="4 5">
    <name type="scientific">Batrachochytrium salamandrivorans</name>
    <dbReference type="NCBI Taxonomy" id="1357716"/>
    <lineage>
        <taxon>Eukaryota</taxon>
        <taxon>Fungi</taxon>
        <taxon>Fungi incertae sedis</taxon>
        <taxon>Chytridiomycota</taxon>
        <taxon>Chytridiomycota incertae sedis</taxon>
        <taxon>Chytridiomycetes</taxon>
        <taxon>Rhizophydiales</taxon>
        <taxon>Rhizophydiales incertae sedis</taxon>
        <taxon>Batrachochytrium</taxon>
    </lineage>
</organism>
<evidence type="ECO:0000256" key="1">
    <source>
        <dbReference type="SAM" id="MobiDB-lite"/>
    </source>
</evidence>
<gene>
    <name evidence="4" type="ORF">BASA50_000582</name>
</gene>
<dbReference type="Pfam" id="PF03572">
    <property type="entry name" value="Peptidase_S41"/>
    <property type="match status" value="1"/>
</dbReference>
<dbReference type="SUPFAM" id="SSF52096">
    <property type="entry name" value="ClpP/crotonase"/>
    <property type="match status" value="1"/>
</dbReference>
<dbReference type="Gene3D" id="3.90.226.10">
    <property type="entry name" value="2-enoyl-CoA Hydratase, Chain A, domain 1"/>
    <property type="match status" value="1"/>
</dbReference>
<dbReference type="InterPro" id="IPR029045">
    <property type="entry name" value="ClpP/crotonase-like_dom_sf"/>
</dbReference>
<keyword evidence="5" id="KW-1185">Reference proteome</keyword>
<feature type="signal peptide" evidence="2">
    <location>
        <begin position="1"/>
        <end position="19"/>
    </location>
</feature>
<proteinExistence type="predicted"/>
<evidence type="ECO:0000313" key="4">
    <source>
        <dbReference type="EMBL" id="KAH6586408.1"/>
    </source>
</evidence>
<evidence type="ECO:0000256" key="2">
    <source>
        <dbReference type="SAM" id="SignalP"/>
    </source>
</evidence>
<feature type="domain" description="Tail specific protease" evidence="3">
    <location>
        <begin position="349"/>
        <end position="524"/>
    </location>
</feature>
<dbReference type="PANTHER" id="PTHR32060">
    <property type="entry name" value="TAIL-SPECIFIC PROTEASE"/>
    <property type="match status" value="1"/>
</dbReference>
<comment type="caution">
    <text evidence="4">The sequence shown here is derived from an EMBL/GenBank/DDBJ whole genome shotgun (WGS) entry which is preliminary data.</text>
</comment>
<feature type="chain" id="PRO_5047208403" description="Tail specific protease domain-containing protein" evidence="2">
    <location>
        <begin position="20"/>
        <end position="876"/>
    </location>
</feature>
<sequence length="876" mass="95584">MLVSSVITLLAISATSVSATNYAKFNLLKDDRAAGRLVFPPTTLAQKEVILSNVDNALAIWASYESKKAKYGSAADPFPTIENLRRDIKTITDKDLQLGLTDAFAMIRDKHTCWANIAPYRCFYATTEIKFTFIEGGADIIKNPTVVVTSTSTSSDLLALFGEDYSKIQAGDELLAINGLSFVKWFEKNQFKYGFGANEFGGQRAALKYLTAIYGKNNRLPSEDFITFKFKSRANPEIIYTVNVPYVSIHDEECWELGSKLYKSITSRTLPGTPEASLPVSAEQPGHNHESDTPLHSPESHKMDSPEDPKREAAMGKMSNSEQKSVVPMNPTDVTEVTWGIYKPDSANMGIIKLDSFSPEEIGTKSLAVEKAVMIIRSLLANELKDTYSVMYELRGNSGGNVKFANSLVQLFKPDFQPFGDRYLMNKITQSIFVDGRDPNANPYAKAWQETKEGSRFTNVLFPNSVESVNTLGQAYLRPMGVFNDARCYSSCELFSGAIQGHDAGTVFGEDGQTGGGGASILKLDPILIHASPSDFQKLPFSQELTSGSKTYANTLSVGVSQTIRTGRYKGQTIEDVGIETDTVVRPWWSDLQPDSSTNTQYARIAASLARTGQKNGQSRLHFVCEPFEIEKPIGKFSLEVEAAGIEEFTVFQADGKTVAAKQRRSLATTKQKFSIPVSAAGSTLGNNRITIVGKTAGKQVLKTIRSVRTIPTDDKYMKISTTGFTFAGISDSVGLYQSPNTAPENGWNNLKGPWMIGNGVKYASDIDSSIEAFFTAPIGTQINIGLNIALDSEPGCDSLYLSVKSSDGIEDFLLGSKSLDGTETFNGISGRRILFEGTIPFTTTSEMFSVALKFTSDEAVEFAGVVIRSFTVSAA</sequence>
<name>A0ABQ8EWP5_9FUNG</name>
<feature type="compositionally biased region" description="Basic and acidic residues" evidence="1">
    <location>
        <begin position="286"/>
        <end position="314"/>
    </location>
</feature>
<protein>
    <recommendedName>
        <fullName evidence="3">Tail specific protease domain-containing protein</fullName>
    </recommendedName>
</protein>